<evidence type="ECO:0000256" key="8">
    <source>
        <dbReference type="ARBA" id="ARBA00022842"/>
    </source>
</evidence>
<proteinExistence type="inferred from homology"/>
<accession>A0A7M7JM71</accession>
<dbReference type="InterPro" id="IPR036249">
    <property type="entry name" value="Thioredoxin-like_sf"/>
</dbReference>
<dbReference type="GO" id="GO:0018279">
    <property type="term" value="P:protein N-linked glycosylation via asparagine"/>
    <property type="evidence" value="ECO:0007669"/>
    <property type="project" value="TreeGrafter"/>
</dbReference>
<evidence type="ECO:0000256" key="7">
    <source>
        <dbReference type="ARBA" id="ARBA00022824"/>
    </source>
</evidence>
<evidence type="ECO:0000256" key="14">
    <source>
        <dbReference type="SAM" id="SignalP"/>
    </source>
</evidence>
<dbReference type="FunCoup" id="A0A7M7JM71">
    <property type="interactions" value="855"/>
</dbReference>
<evidence type="ECO:0008006" key="17">
    <source>
        <dbReference type="Google" id="ProtNLM"/>
    </source>
</evidence>
<keyword evidence="7" id="KW-0256">Endoplasmic reticulum</keyword>
<comment type="function">
    <text evidence="1">Subunit of the oligosaccharyl transferase (OST) complex that catalyzes the initial transfer of a defined glycan (Glc(3)Man(9)GlcNAc(2) in eukaryotes) from the lipid carrier dolichol-pyrophosphate to an asparagine residue within an Asn-X-Ser/Thr consensus motif in nascent polypeptide chains, the first step in protein N-glycosylation. N-glycosylation occurs cotranslationally and the complex associates with the Sec61 complex at the channel-forming translocon complex that mediates protein translocation across the endoplasmic reticulum (ER). All subunits are required for a maximal enzyme activity.</text>
</comment>
<comment type="pathway">
    <text evidence="12">Protein modification.</text>
</comment>
<comment type="similarity">
    <text evidence="3">Belongs to the OST3/OST6 family.</text>
</comment>
<feature type="chain" id="PRO_5029794437" description="Magnesium transporter protein 1" evidence="14">
    <location>
        <begin position="21"/>
        <end position="328"/>
    </location>
</feature>
<feature type="transmembrane region" description="Helical" evidence="13">
    <location>
        <begin position="262"/>
        <end position="281"/>
    </location>
</feature>
<dbReference type="KEGG" id="vde:111247526"/>
<protein>
    <recommendedName>
        <fullName evidence="17">Magnesium transporter protein 1</fullName>
    </recommendedName>
</protein>
<evidence type="ECO:0000256" key="1">
    <source>
        <dbReference type="ARBA" id="ARBA00002791"/>
    </source>
</evidence>
<dbReference type="CTD" id="34137"/>
<dbReference type="Gene3D" id="3.40.30.10">
    <property type="entry name" value="Glutaredoxin"/>
    <property type="match status" value="1"/>
</dbReference>
<dbReference type="AlphaFoldDB" id="A0A7M7JM71"/>
<dbReference type="PANTHER" id="PTHR12692:SF0">
    <property type="entry name" value="GH11935P"/>
    <property type="match status" value="1"/>
</dbReference>
<keyword evidence="11" id="KW-1015">Disulfide bond</keyword>
<dbReference type="Pfam" id="PF04756">
    <property type="entry name" value="OST3_OST6"/>
    <property type="match status" value="1"/>
</dbReference>
<dbReference type="OrthoDB" id="67566at2759"/>
<dbReference type="GO" id="GO:0008250">
    <property type="term" value="C:oligosaccharyltransferase complex"/>
    <property type="evidence" value="ECO:0007669"/>
    <property type="project" value="TreeGrafter"/>
</dbReference>
<keyword evidence="5 13" id="KW-0812">Transmembrane</keyword>
<evidence type="ECO:0000256" key="13">
    <source>
        <dbReference type="SAM" id="Phobius"/>
    </source>
</evidence>
<dbReference type="Proteomes" id="UP000594260">
    <property type="component" value="Unplaced"/>
</dbReference>
<evidence type="ECO:0000256" key="4">
    <source>
        <dbReference type="ARBA" id="ARBA00022448"/>
    </source>
</evidence>
<evidence type="ECO:0000256" key="2">
    <source>
        <dbReference type="ARBA" id="ARBA00004477"/>
    </source>
</evidence>
<feature type="transmembrane region" description="Helical" evidence="13">
    <location>
        <begin position="293"/>
        <end position="314"/>
    </location>
</feature>
<feature type="transmembrane region" description="Helical" evidence="13">
    <location>
        <begin position="211"/>
        <end position="230"/>
    </location>
</feature>
<dbReference type="FunFam" id="3.40.30.10:FF:000009">
    <property type="entry name" value="Tumor suppressor candidate 3"/>
    <property type="match status" value="1"/>
</dbReference>
<evidence type="ECO:0000256" key="3">
    <source>
        <dbReference type="ARBA" id="ARBA00009561"/>
    </source>
</evidence>
<organism evidence="15 16">
    <name type="scientific">Varroa destructor</name>
    <name type="common">Honeybee mite</name>
    <dbReference type="NCBI Taxonomy" id="109461"/>
    <lineage>
        <taxon>Eukaryota</taxon>
        <taxon>Metazoa</taxon>
        <taxon>Ecdysozoa</taxon>
        <taxon>Arthropoda</taxon>
        <taxon>Chelicerata</taxon>
        <taxon>Arachnida</taxon>
        <taxon>Acari</taxon>
        <taxon>Parasitiformes</taxon>
        <taxon>Mesostigmata</taxon>
        <taxon>Gamasina</taxon>
        <taxon>Dermanyssoidea</taxon>
        <taxon>Varroidae</taxon>
        <taxon>Varroa</taxon>
    </lineage>
</organism>
<evidence type="ECO:0000256" key="11">
    <source>
        <dbReference type="ARBA" id="ARBA00023157"/>
    </source>
</evidence>
<evidence type="ECO:0000256" key="10">
    <source>
        <dbReference type="ARBA" id="ARBA00023136"/>
    </source>
</evidence>
<name>A0A7M7JM71_VARDE</name>
<dbReference type="GO" id="GO:0015693">
    <property type="term" value="P:magnesium ion transport"/>
    <property type="evidence" value="ECO:0007669"/>
    <property type="project" value="UniProtKB-ARBA"/>
</dbReference>
<evidence type="ECO:0000313" key="15">
    <source>
        <dbReference type="EnsemblMetazoa" id="XP_022654288"/>
    </source>
</evidence>
<reference evidence="15" key="1">
    <citation type="submission" date="2021-01" db="UniProtKB">
        <authorList>
            <consortium name="EnsemblMetazoa"/>
        </authorList>
    </citation>
    <scope>IDENTIFICATION</scope>
</reference>
<dbReference type="CDD" id="cd02947">
    <property type="entry name" value="TRX_family"/>
    <property type="match status" value="1"/>
</dbReference>
<evidence type="ECO:0000256" key="6">
    <source>
        <dbReference type="ARBA" id="ARBA00022729"/>
    </source>
</evidence>
<dbReference type="PANTHER" id="PTHR12692">
    <property type="entry name" value="DOLICHYL-DIPHOSPHOOLIGOSACCHARIDE--PROTEIN GLYCOSYLTRANSFERASE-RELATED"/>
    <property type="match status" value="1"/>
</dbReference>
<keyword evidence="4" id="KW-0813">Transport</keyword>
<keyword evidence="10 13" id="KW-0472">Membrane</keyword>
<dbReference type="InterPro" id="IPR021149">
    <property type="entry name" value="OligosaccharylTrfase_OST3/OST6"/>
</dbReference>
<keyword evidence="9 13" id="KW-1133">Transmembrane helix</keyword>
<dbReference type="GeneID" id="111247526"/>
<evidence type="ECO:0000256" key="12">
    <source>
        <dbReference type="ARBA" id="ARBA00043952"/>
    </source>
</evidence>
<dbReference type="RefSeq" id="XP_022654288.1">
    <property type="nucleotide sequence ID" value="XM_022798553.1"/>
</dbReference>
<sequence length="328" mass="37084">MRRNLVLLAQVAFMAAFVEAQRRLVKETLPLGERVQQLTGMSAKRAVIRLNAERFRTLVKAAPRNYSIIVQFTALSPMRSCSICRQANEEFTIVANSWKYSGSFTNKLFFAMVDFDEGQEVFQQMGFNSAPIFVHFPEKGKPKKGDNMDIQRVGFQAEVFAKWIQERTDINIRVFRPPNYSGIIALLILIFLVGALLYMHRNNLEFLYNRTSWGLFALCIVFAMISGQMWNHIRGPPLMQRTQTGINYIHGSSSGQFVMESYIIMGLYASVVLGMILMNEAPLVPGGESKKKTALAVGGLGLFVFFFSSLLSAFRSKAHGYPYSFLFS</sequence>
<evidence type="ECO:0000256" key="5">
    <source>
        <dbReference type="ARBA" id="ARBA00022692"/>
    </source>
</evidence>
<keyword evidence="16" id="KW-1185">Reference proteome</keyword>
<evidence type="ECO:0000256" key="9">
    <source>
        <dbReference type="ARBA" id="ARBA00022989"/>
    </source>
</evidence>
<dbReference type="EnsemblMetazoa" id="XM_022798553">
    <property type="protein sequence ID" value="XP_022654288"/>
    <property type="gene ID" value="LOC111247526"/>
</dbReference>
<comment type="subcellular location">
    <subcellularLocation>
        <location evidence="2">Endoplasmic reticulum membrane</location>
        <topology evidence="2">Multi-pass membrane protein</topology>
    </subcellularLocation>
</comment>
<feature type="transmembrane region" description="Helical" evidence="13">
    <location>
        <begin position="180"/>
        <end position="199"/>
    </location>
</feature>
<dbReference type="OMA" id="VLFGMYS"/>
<keyword evidence="6 14" id="KW-0732">Signal</keyword>
<evidence type="ECO:0000313" key="16">
    <source>
        <dbReference type="Proteomes" id="UP000594260"/>
    </source>
</evidence>
<dbReference type="InParanoid" id="A0A7M7JM71"/>
<dbReference type="SUPFAM" id="SSF52833">
    <property type="entry name" value="Thioredoxin-like"/>
    <property type="match status" value="1"/>
</dbReference>
<keyword evidence="8" id="KW-0460">Magnesium</keyword>
<feature type="signal peptide" evidence="14">
    <location>
        <begin position="1"/>
        <end position="20"/>
    </location>
</feature>